<evidence type="ECO:0000256" key="3">
    <source>
        <dbReference type="RuleBase" id="RU003788"/>
    </source>
</evidence>
<evidence type="ECO:0000256" key="2">
    <source>
        <dbReference type="ARBA" id="ARBA00022638"/>
    </source>
</evidence>
<dbReference type="EMBL" id="BRLJ01000002">
    <property type="protein sequence ID" value="GKX62441.1"/>
    <property type="molecule type" value="Genomic_DNA"/>
</dbReference>
<dbReference type="EC" id="3.2.1.17" evidence="3"/>
<comment type="catalytic activity">
    <reaction evidence="3">
        <text>Hydrolysis of (1-&gt;4)-beta-linkages between N-acetylmuramic acid and N-acetyl-D-glucosamine residues in a peptidoglycan and between N-acetyl-D-glucosamine residues in chitodextrins.</text>
        <dbReference type="EC" id="3.2.1.17"/>
    </reaction>
</comment>
<proteinExistence type="inferred from homology"/>
<dbReference type="Pfam" id="PF00959">
    <property type="entry name" value="Phage_lysozyme"/>
    <property type="match status" value="1"/>
</dbReference>
<reference evidence="4" key="1">
    <citation type="submission" date="2022-06" db="EMBL/GenBank/DDBJ databases">
        <title>Draft genome sequences of Pragia fontium str. JCM24417.</title>
        <authorList>
            <person name="Wakabayashi Y."/>
            <person name="Kojima K."/>
        </authorList>
    </citation>
    <scope>NUCLEOTIDE SEQUENCE</scope>
    <source>
        <strain evidence="4">JCM 24417</strain>
    </source>
</reference>
<dbReference type="Proteomes" id="UP001059610">
    <property type="component" value="Unassembled WGS sequence"/>
</dbReference>
<protein>
    <recommendedName>
        <fullName evidence="3">Lysozyme</fullName>
        <ecNumber evidence="3">3.2.1.17</ecNumber>
    </recommendedName>
</protein>
<gene>
    <name evidence="4" type="ORF">SOASR032_10100</name>
</gene>
<accession>A0ABQ5LHJ7</accession>
<keyword evidence="5" id="KW-1185">Reference proteome</keyword>
<keyword evidence="1 3" id="KW-0929">Antimicrobial</keyword>
<evidence type="ECO:0000256" key="1">
    <source>
        <dbReference type="ARBA" id="ARBA00022529"/>
    </source>
</evidence>
<evidence type="ECO:0000313" key="4">
    <source>
        <dbReference type="EMBL" id="GKX62441.1"/>
    </source>
</evidence>
<dbReference type="InterPro" id="IPR023346">
    <property type="entry name" value="Lysozyme-like_dom_sf"/>
</dbReference>
<dbReference type="InterPro" id="IPR023347">
    <property type="entry name" value="Lysozyme_dom_sf"/>
</dbReference>
<keyword evidence="3" id="KW-0326">Glycosidase</keyword>
<organism evidence="4 5">
    <name type="scientific">Pragia fontium</name>
    <dbReference type="NCBI Taxonomy" id="82985"/>
    <lineage>
        <taxon>Bacteria</taxon>
        <taxon>Pseudomonadati</taxon>
        <taxon>Pseudomonadota</taxon>
        <taxon>Gammaproteobacteria</taxon>
        <taxon>Enterobacterales</taxon>
        <taxon>Budviciaceae</taxon>
        <taxon>Pragia</taxon>
    </lineage>
</organism>
<dbReference type="InterPro" id="IPR002196">
    <property type="entry name" value="Glyco_hydro_24"/>
</dbReference>
<dbReference type="SUPFAM" id="SSF53955">
    <property type="entry name" value="Lysozyme-like"/>
    <property type="match status" value="1"/>
</dbReference>
<dbReference type="Gene3D" id="1.10.530.40">
    <property type="match status" value="1"/>
</dbReference>
<comment type="caution">
    <text evidence="4">The sequence shown here is derived from an EMBL/GenBank/DDBJ whole genome shotgun (WGS) entry which is preliminary data.</text>
</comment>
<keyword evidence="2 3" id="KW-0081">Bacteriolytic enzyme</keyword>
<name>A0ABQ5LHJ7_9GAMM</name>
<evidence type="ECO:0000313" key="5">
    <source>
        <dbReference type="Proteomes" id="UP001059610"/>
    </source>
</evidence>
<keyword evidence="3" id="KW-0378">Hydrolase</keyword>
<sequence length="54" mass="5879">MKADVCPAGVLTIGYGHIEGVRCGDIITAIEAEQLLKVDLVKFERDVTQLVRGH</sequence>
<comment type="similarity">
    <text evidence="3">Belongs to the glycosyl hydrolase 24 family.</text>
</comment>